<keyword evidence="4 5" id="KW-0269">Exonuclease</keyword>
<gene>
    <name evidence="5 8" type="primary">xseA</name>
    <name evidence="8" type="ORF">EOT04_00775</name>
</gene>
<dbReference type="GO" id="GO:0006308">
    <property type="term" value="P:DNA catabolic process"/>
    <property type="evidence" value="ECO:0007669"/>
    <property type="project" value="UniProtKB-UniRule"/>
</dbReference>
<keyword evidence="1 5" id="KW-0963">Cytoplasm</keyword>
<dbReference type="PANTHER" id="PTHR30008:SF0">
    <property type="entry name" value="EXODEOXYRIBONUCLEASE 7 LARGE SUBUNIT"/>
    <property type="match status" value="1"/>
</dbReference>
<evidence type="ECO:0000256" key="5">
    <source>
        <dbReference type="HAMAP-Rule" id="MF_00378"/>
    </source>
</evidence>
<reference evidence="8" key="1">
    <citation type="submission" date="2019-01" db="EMBL/GenBank/DDBJ databases">
        <title>Genomic signatures and co-occurrence patterns of the ultra-small Saccharimodia (Patescibacteria phylum) suggest a symbiotic lifestyle.</title>
        <authorList>
            <person name="Lemos L."/>
            <person name="Medeiros J."/>
            <person name="Andreote F."/>
            <person name="Fernandes G."/>
            <person name="Varani A."/>
            <person name="Oliveira G."/>
            <person name="Pylro V."/>
        </authorList>
    </citation>
    <scope>NUCLEOTIDE SEQUENCE [LARGE SCALE GENOMIC DNA]</scope>
    <source>
        <strain evidence="8">AMD01</strain>
    </source>
</reference>
<dbReference type="Pfam" id="PF13742">
    <property type="entry name" value="tRNA_anti_2"/>
    <property type="match status" value="1"/>
</dbReference>
<comment type="caution">
    <text evidence="8">The sequence shown here is derived from an EMBL/GenBank/DDBJ whole genome shotgun (WGS) entry which is preliminary data.</text>
</comment>
<dbReference type="Proteomes" id="UP000289269">
    <property type="component" value="Unassembled WGS sequence"/>
</dbReference>
<sequence>MESAPLSVSQAIALINSTLAAALPVLVVEGEVADFKISKGKYVFFDIKDTDGTIGCFMSLYAMRLPLADGMMVRLVAEPRLTAWGRFSLTVRAVRPMGEGSLKRSFDMLRAKLEREGLFEESRKRPLPVYPQTVGVITSTDAAGFRDFLKILNGRWGGMKLLVANVLVQGMEAPGQIIRAVEYFNGRARPPQALAIIRGGGSADDLAAFNDEPLVRAVAASRIPTLVGVGHETDVSLADLAADVRAATPSNAAQLLVPDRREVIADVNHQLDRLLLIWRQRATGVKAQTVSDSRQALNMLLRASAGYRRRAEQLCGLLRLADPDLSLKRGYALVRLSSGKLVRQGRLPVPGQELTIESYSYIIKAGVRQVYDR</sequence>
<proteinExistence type="inferred from homology"/>
<dbReference type="AlphaFoldDB" id="A0A4Q0AJB0"/>
<name>A0A4Q0AJB0_9BACT</name>
<dbReference type="NCBIfam" id="TIGR00237">
    <property type="entry name" value="xseA"/>
    <property type="match status" value="1"/>
</dbReference>
<evidence type="ECO:0000259" key="6">
    <source>
        <dbReference type="Pfam" id="PF02601"/>
    </source>
</evidence>
<dbReference type="HAMAP" id="MF_00378">
    <property type="entry name" value="Exonuc_7_L"/>
    <property type="match status" value="1"/>
</dbReference>
<evidence type="ECO:0000256" key="4">
    <source>
        <dbReference type="ARBA" id="ARBA00022839"/>
    </source>
</evidence>
<feature type="domain" description="Exonuclease VII large subunit C-terminal" evidence="6">
    <location>
        <begin position="118"/>
        <end position="286"/>
    </location>
</feature>
<dbReference type="InterPro" id="IPR003753">
    <property type="entry name" value="Exonuc_VII_L"/>
</dbReference>
<evidence type="ECO:0000259" key="7">
    <source>
        <dbReference type="Pfam" id="PF13742"/>
    </source>
</evidence>
<evidence type="ECO:0000256" key="3">
    <source>
        <dbReference type="ARBA" id="ARBA00022801"/>
    </source>
</evidence>
<dbReference type="InterPro" id="IPR020579">
    <property type="entry name" value="Exonuc_VII_lsu_C"/>
</dbReference>
<comment type="similarity">
    <text evidence="5">Belongs to the XseA family.</text>
</comment>
<dbReference type="Pfam" id="PF02601">
    <property type="entry name" value="Exonuc_VII_L"/>
    <property type="match status" value="1"/>
</dbReference>
<dbReference type="GO" id="GO:0003676">
    <property type="term" value="F:nucleic acid binding"/>
    <property type="evidence" value="ECO:0007669"/>
    <property type="project" value="InterPro"/>
</dbReference>
<evidence type="ECO:0000256" key="1">
    <source>
        <dbReference type="ARBA" id="ARBA00022490"/>
    </source>
</evidence>
<evidence type="ECO:0000256" key="2">
    <source>
        <dbReference type="ARBA" id="ARBA00022722"/>
    </source>
</evidence>
<comment type="function">
    <text evidence="5">Bidirectionally degrades single-stranded DNA into large acid-insoluble oligonucleotides, which are then degraded further into small acid-soluble oligonucleotides.</text>
</comment>
<feature type="domain" description="OB-fold nucleic acid binding" evidence="7">
    <location>
        <begin position="6"/>
        <end position="94"/>
    </location>
</feature>
<dbReference type="CDD" id="cd04489">
    <property type="entry name" value="ExoVII_LU_OBF"/>
    <property type="match status" value="1"/>
</dbReference>
<protein>
    <recommendedName>
        <fullName evidence="5">Exodeoxyribonuclease 7 large subunit</fullName>
        <ecNumber evidence="5">3.1.11.6</ecNumber>
    </recommendedName>
    <alternativeName>
        <fullName evidence="5">Exodeoxyribonuclease VII large subunit</fullName>
        <shortName evidence="5">Exonuclease VII large subunit</shortName>
    </alternativeName>
</protein>
<dbReference type="EMBL" id="SCKW01000005">
    <property type="protein sequence ID" value="RWZ79635.1"/>
    <property type="molecule type" value="Genomic_DNA"/>
</dbReference>
<evidence type="ECO:0000313" key="8">
    <source>
        <dbReference type="EMBL" id="RWZ79635.1"/>
    </source>
</evidence>
<dbReference type="EC" id="3.1.11.6" evidence="5"/>
<organism evidence="8 9">
    <name type="scientific">Candidatus Chaera renei</name>
    <dbReference type="NCBI Taxonomy" id="2506947"/>
    <lineage>
        <taxon>Bacteria</taxon>
        <taxon>Candidatus Saccharimonadota</taxon>
        <taxon>Candidatus Saccharimonadia</taxon>
        <taxon>Candidatus Saccharimonadales</taxon>
        <taxon>Candidatus Saccharimonadaceae</taxon>
        <taxon>Candidatus Chaera</taxon>
    </lineage>
</organism>
<accession>A0A4Q0AJB0</accession>
<dbReference type="PANTHER" id="PTHR30008">
    <property type="entry name" value="EXODEOXYRIBONUCLEASE 7 LARGE SUBUNIT"/>
    <property type="match status" value="1"/>
</dbReference>
<dbReference type="GO" id="GO:0005737">
    <property type="term" value="C:cytoplasm"/>
    <property type="evidence" value="ECO:0007669"/>
    <property type="project" value="UniProtKB-SubCell"/>
</dbReference>
<comment type="subunit">
    <text evidence="5">Heterooligomer composed of large and small subunits.</text>
</comment>
<keyword evidence="3 5" id="KW-0378">Hydrolase</keyword>
<evidence type="ECO:0000313" key="9">
    <source>
        <dbReference type="Proteomes" id="UP000289269"/>
    </source>
</evidence>
<comment type="catalytic activity">
    <reaction evidence="5">
        <text>Exonucleolytic cleavage in either 5'- to 3'- or 3'- to 5'-direction to yield nucleoside 5'-phosphates.</text>
        <dbReference type="EC" id="3.1.11.6"/>
    </reaction>
</comment>
<keyword evidence="9" id="KW-1185">Reference proteome</keyword>
<dbReference type="GO" id="GO:0009318">
    <property type="term" value="C:exodeoxyribonuclease VII complex"/>
    <property type="evidence" value="ECO:0007669"/>
    <property type="project" value="UniProtKB-UniRule"/>
</dbReference>
<dbReference type="GO" id="GO:0008855">
    <property type="term" value="F:exodeoxyribonuclease VII activity"/>
    <property type="evidence" value="ECO:0007669"/>
    <property type="project" value="UniProtKB-UniRule"/>
</dbReference>
<dbReference type="InterPro" id="IPR025824">
    <property type="entry name" value="OB-fold_nuc-bd_dom"/>
</dbReference>
<keyword evidence="2 5" id="KW-0540">Nuclease</keyword>
<comment type="subcellular location">
    <subcellularLocation>
        <location evidence="5">Cytoplasm</location>
    </subcellularLocation>
</comment>